<gene>
    <name evidence="1" type="ORF">GYA55_07855</name>
</gene>
<comment type="caution">
    <text evidence="1">The sequence shown here is derived from an EMBL/GenBank/DDBJ whole genome shotgun (WGS) entry which is preliminary data.</text>
</comment>
<accession>A0A7X9FRU9</accession>
<reference evidence="1 2" key="1">
    <citation type="journal article" date="2020" name="Biotechnol. Biofuels">
        <title>New insights from the biogas microbiome by comprehensive genome-resolved metagenomics of nearly 1600 species originating from multiple anaerobic digesters.</title>
        <authorList>
            <person name="Campanaro S."/>
            <person name="Treu L."/>
            <person name="Rodriguez-R L.M."/>
            <person name="Kovalovszki A."/>
            <person name="Ziels R.M."/>
            <person name="Maus I."/>
            <person name="Zhu X."/>
            <person name="Kougias P.G."/>
            <person name="Basile A."/>
            <person name="Luo G."/>
            <person name="Schluter A."/>
            <person name="Konstantinidis K.T."/>
            <person name="Angelidaki I."/>
        </authorList>
    </citation>
    <scope>NUCLEOTIDE SEQUENCE [LARGE SCALE GENOMIC DNA]</scope>
    <source>
        <strain evidence="1">AS27yjCOA_65</strain>
    </source>
</reference>
<dbReference type="EMBL" id="JAAZON010000346">
    <property type="protein sequence ID" value="NMC63067.1"/>
    <property type="molecule type" value="Genomic_DNA"/>
</dbReference>
<proteinExistence type="predicted"/>
<protein>
    <submittedName>
        <fullName evidence="1">Uncharacterized protein</fullName>
    </submittedName>
</protein>
<dbReference type="Proteomes" id="UP000524246">
    <property type="component" value="Unassembled WGS sequence"/>
</dbReference>
<sequence length="92" mass="10661">MSEVAIHKNVTYWFKTYANPGITDQRAVETFMDCESAEGASGLRAELQAIRSGNYREQSLDLIMGAGRRMKYGSYEEWARMMLMWMGNYKPY</sequence>
<evidence type="ECO:0000313" key="2">
    <source>
        <dbReference type="Proteomes" id="UP000524246"/>
    </source>
</evidence>
<organism evidence="1 2">
    <name type="scientific">SAR324 cluster bacterium</name>
    <dbReference type="NCBI Taxonomy" id="2024889"/>
    <lineage>
        <taxon>Bacteria</taxon>
        <taxon>Deltaproteobacteria</taxon>
        <taxon>SAR324 cluster</taxon>
    </lineage>
</organism>
<name>A0A7X9FRU9_9DELT</name>
<evidence type="ECO:0000313" key="1">
    <source>
        <dbReference type="EMBL" id="NMC63067.1"/>
    </source>
</evidence>
<dbReference type="AlphaFoldDB" id="A0A7X9FRU9"/>